<gene>
    <name evidence="3" type="ORF">QF206_06125</name>
</gene>
<keyword evidence="2" id="KW-1133">Transmembrane helix</keyword>
<keyword evidence="2" id="KW-0812">Transmembrane</keyword>
<feature type="region of interest" description="Disordered" evidence="1">
    <location>
        <begin position="1"/>
        <end position="28"/>
    </location>
</feature>
<feature type="transmembrane region" description="Helical" evidence="2">
    <location>
        <begin position="36"/>
        <end position="57"/>
    </location>
</feature>
<feature type="transmembrane region" description="Helical" evidence="2">
    <location>
        <begin position="167"/>
        <end position="190"/>
    </location>
</feature>
<evidence type="ECO:0008006" key="5">
    <source>
        <dbReference type="Google" id="ProtNLM"/>
    </source>
</evidence>
<feature type="compositionally biased region" description="Basic and acidic residues" evidence="1">
    <location>
        <begin position="1"/>
        <end position="11"/>
    </location>
</feature>
<evidence type="ECO:0000313" key="3">
    <source>
        <dbReference type="EMBL" id="MDI2098538.1"/>
    </source>
</evidence>
<comment type="caution">
    <text evidence="3">The sequence shown here is derived from an EMBL/GenBank/DDBJ whole genome shotgun (WGS) entry which is preliminary data.</text>
</comment>
<evidence type="ECO:0000256" key="1">
    <source>
        <dbReference type="SAM" id="MobiDB-lite"/>
    </source>
</evidence>
<feature type="transmembrane region" description="Helical" evidence="2">
    <location>
        <begin position="231"/>
        <end position="249"/>
    </location>
</feature>
<dbReference type="Proteomes" id="UP001321506">
    <property type="component" value="Unassembled WGS sequence"/>
</dbReference>
<feature type="transmembrane region" description="Helical" evidence="2">
    <location>
        <begin position="125"/>
        <end position="147"/>
    </location>
</feature>
<protein>
    <recommendedName>
        <fullName evidence="5">DUF2975 domain-containing protein</fullName>
    </recommendedName>
</protein>
<dbReference type="EMBL" id="JASATX010000002">
    <property type="protein sequence ID" value="MDI2098538.1"/>
    <property type="molecule type" value="Genomic_DNA"/>
</dbReference>
<organism evidence="3 4">
    <name type="scientific">Ruicaihuangia caeni</name>
    <dbReference type="NCBI Taxonomy" id="3042517"/>
    <lineage>
        <taxon>Bacteria</taxon>
        <taxon>Bacillati</taxon>
        <taxon>Actinomycetota</taxon>
        <taxon>Actinomycetes</taxon>
        <taxon>Micrococcales</taxon>
        <taxon>Microbacteriaceae</taxon>
        <taxon>Ruicaihuangia</taxon>
    </lineage>
</organism>
<accession>A0AAW6T9U7</accession>
<feature type="transmembrane region" description="Helical" evidence="2">
    <location>
        <begin position="77"/>
        <end position="97"/>
    </location>
</feature>
<keyword evidence="2" id="KW-0472">Membrane</keyword>
<proteinExistence type="predicted"/>
<sequence>MSEAKRRREQIAARSKQAQRRKQGSGAATLPKPGPFIWGGIALLALGTVALIIAAFAGLRGDALTTGDASKLLNNAIALPGVLFLLGGVLLFLGIMFRRAAWQLHLERGFFEGGSVSFELRPVPLTVHLVGLIVPVGVWSLIVLAPVLGALADDGPAAWVADASDDFWVLSAFYGFVAAGSLGVMLASLLKKLGYALFAPDRSPRQHATPDRPASAQRFWRLVSAQFRAESWLGFAGLGFAGALPLLWRDADASGQPLDDTAVLVFALVAVLSTVAAAIVALNSWRSGAELGYAESVA</sequence>
<keyword evidence="4" id="KW-1185">Reference proteome</keyword>
<evidence type="ECO:0000256" key="2">
    <source>
        <dbReference type="SAM" id="Phobius"/>
    </source>
</evidence>
<name>A0AAW6T9U7_9MICO</name>
<dbReference type="RefSeq" id="WP_281488327.1">
    <property type="nucleotide sequence ID" value="NZ_JASATX010000002.1"/>
</dbReference>
<reference evidence="3 4" key="1">
    <citation type="submission" date="2023-04" db="EMBL/GenBank/DDBJ databases">
        <title>Klugiella caeni sp. nov. isolated from the sludge of biochemical tank.</title>
        <authorList>
            <person name="Geng K."/>
        </authorList>
    </citation>
    <scope>NUCLEOTIDE SEQUENCE [LARGE SCALE GENOMIC DNA]</scope>
    <source>
        <strain evidence="3 4">YN-L-19</strain>
    </source>
</reference>
<evidence type="ECO:0000313" key="4">
    <source>
        <dbReference type="Proteomes" id="UP001321506"/>
    </source>
</evidence>
<dbReference type="AlphaFoldDB" id="A0AAW6T9U7"/>
<feature type="transmembrane region" description="Helical" evidence="2">
    <location>
        <begin position="261"/>
        <end position="282"/>
    </location>
</feature>